<dbReference type="InterPro" id="IPR045676">
    <property type="entry name" value="DUF6194"/>
</dbReference>
<dbReference type="AlphaFoldDB" id="A0A9X4BGF2"/>
<feature type="domain" description="DUF6194" evidence="1">
    <location>
        <begin position="1"/>
        <end position="151"/>
    </location>
</feature>
<organism evidence="2 3">
    <name type="scientific">Tahibacter soli</name>
    <dbReference type="NCBI Taxonomy" id="2983605"/>
    <lineage>
        <taxon>Bacteria</taxon>
        <taxon>Pseudomonadati</taxon>
        <taxon>Pseudomonadota</taxon>
        <taxon>Gammaproteobacteria</taxon>
        <taxon>Lysobacterales</taxon>
        <taxon>Rhodanobacteraceae</taxon>
        <taxon>Tahibacter</taxon>
    </lineage>
</organism>
<keyword evidence="3" id="KW-1185">Reference proteome</keyword>
<accession>A0A9X4BGF2</accession>
<dbReference type="Pfam" id="PF19694">
    <property type="entry name" value="DUF6194"/>
    <property type="match status" value="1"/>
</dbReference>
<name>A0A9X4BGF2_9GAMM</name>
<evidence type="ECO:0000259" key="1">
    <source>
        <dbReference type="Pfam" id="PF19694"/>
    </source>
</evidence>
<proteinExistence type="predicted"/>
<dbReference type="RefSeq" id="WP_263544413.1">
    <property type="nucleotide sequence ID" value="NZ_JAOVZO020000001.1"/>
</dbReference>
<sequence>MTQNNLRHHLATNPTVRTQIAAPDDGSPEIAWGDTFFYACDASGRPAKMPFATIVIKDYAGFDTASQLDRGGLFRLNIEVGKHKFEELFGFAPKALDAHRDAFDFTALDRLFPHPLYGAHGWASIINPSDASRDAVLALLDFSLARALGRVAA</sequence>
<dbReference type="EMBL" id="JAOVZO020000001">
    <property type="protein sequence ID" value="MDC8010993.1"/>
    <property type="molecule type" value="Genomic_DNA"/>
</dbReference>
<protein>
    <submittedName>
        <fullName evidence="2">DUF6194 family protein</fullName>
    </submittedName>
</protein>
<comment type="caution">
    <text evidence="2">The sequence shown here is derived from an EMBL/GenBank/DDBJ whole genome shotgun (WGS) entry which is preliminary data.</text>
</comment>
<evidence type="ECO:0000313" key="3">
    <source>
        <dbReference type="Proteomes" id="UP001139971"/>
    </source>
</evidence>
<reference evidence="2" key="1">
    <citation type="submission" date="2023-02" db="EMBL/GenBank/DDBJ databases">
        <title>Tahibacter soli sp. nov. isolated from soil.</title>
        <authorList>
            <person name="Baek J.H."/>
            <person name="Lee J.K."/>
            <person name="Choi D.G."/>
            <person name="Jeon C.O."/>
        </authorList>
    </citation>
    <scope>NUCLEOTIDE SEQUENCE</scope>
    <source>
        <strain evidence="2">BL</strain>
    </source>
</reference>
<evidence type="ECO:0000313" key="2">
    <source>
        <dbReference type="EMBL" id="MDC8010993.1"/>
    </source>
</evidence>
<gene>
    <name evidence="2" type="ORF">OD750_000365</name>
</gene>
<dbReference type="Proteomes" id="UP001139971">
    <property type="component" value="Unassembled WGS sequence"/>
</dbReference>